<feature type="transmembrane region" description="Helical" evidence="9">
    <location>
        <begin position="144"/>
        <end position="163"/>
    </location>
</feature>
<dbReference type="InterPro" id="IPR001851">
    <property type="entry name" value="ABC_transp_permease"/>
</dbReference>
<evidence type="ECO:0000256" key="2">
    <source>
        <dbReference type="ARBA" id="ARBA00022448"/>
    </source>
</evidence>
<dbReference type="Pfam" id="PF02653">
    <property type="entry name" value="BPD_transp_2"/>
    <property type="match status" value="1"/>
</dbReference>
<protein>
    <submittedName>
        <fullName evidence="10">ABC transporter, permease</fullName>
    </submittedName>
</protein>
<reference evidence="10 11" key="1">
    <citation type="submission" date="2015-03" db="EMBL/GenBank/DDBJ databases">
        <authorList>
            <person name="Murphy D."/>
        </authorList>
    </citation>
    <scope>NUCLEOTIDE SEQUENCE [LARGE SCALE GENOMIC DNA]</scope>
    <source>
        <strain evidence="10 11">OL-4</strain>
    </source>
</reference>
<dbReference type="GO" id="GO:0022857">
    <property type="term" value="F:transmembrane transporter activity"/>
    <property type="evidence" value="ECO:0007669"/>
    <property type="project" value="InterPro"/>
</dbReference>
<comment type="similarity">
    <text evidence="8">Belongs to the binding-protein-dependent transport system permease family. LivHM subfamily.</text>
</comment>
<gene>
    <name evidence="10" type="ORF">2587</name>
</gene>
<sequence>MGFLSVVANGLSMGAIYGLIALGLTLIFGIMKIINFAQGALLMLSMMISYWLWAATGLSPYVLIIIVAPIMFVVGYLCERVLIKPVLDAQKDVREPVSVLLLTAALAIVLENLALMVFGADYVMAKTSFSDVTLAFGPVTVSAARFYGLIIALVVAGLFYLFLMYSQTGRNLRATGQDRNAASLMGIDITRTYAIAFGIGTALLSVAAVALIPFYYIHPSVGQVFMTKAFIVVVLGGLGSVPGALLGGIIIGLIESIAAQYMTATLTVILVYAVFLLVLFTKPSGIFGSPYEW</sequence>
<evidence type="ECO:0000256" key="6">
    <source>
        <dbReference type="ARBA" id="ARBA00022989"/>
    </source>
</evidence>
<dbReference type="EMBL" id="CGIH01000047">
    <property type="protein sequence ID" value="CFY02349.1"/>
    <property type="molecule type" value="Genomic_DNA"/>
</dbReference>
<evidence type="ECO:0000256" key="9">
    <source>
        <dbReference type="SAM" id="Phobius"/>
    </source>
</evidence>
<accession>A0A0E4GBX7</accession>
<dbReference type="PANTHER" id="PTHR11795">
    <property type="entry name" value="BRANCHED-CHAIN AMINO ACID TRANSPORT SYSTEM PERMEASE PROTEIN LIVH"/>
    <property type="match status" value="1"/>
</dbReference>
<dbReference type="PANTHER" id="PTHR11795:SF445">
    <property type="entry name" value="AMINO ACID ABC TRANSPORTER PERMEASE PROTEIN"/>
    <property type="match status" value="1"/>
</dbReference>
<name>A0A0E4GBX7_9FIRM</name>
<evidence type="ECO:0000256" key="4">
    <source>
        <dbReference type="ARBA" id="ARBA00022692"/>
    </source>
</evidence>
<feature type="transmembrane region" description="Helical" evidence="9">
    <location>
        <begin position="99"/>
        <end position="124"/>
    </location>
</feature>
<feature type="transmembrane region" description="Helical" evidence="9">
    <location>
        <begin position="58"/>
        <end position="78"/>
    </location>
</feature>
<dbReference type="RefSeq" id="WP_198142858.1">
    <property type="nucleotide sequence ID" value="NZ_CGIH01000047.1"/>
</dbReference>
<keyword evidence="3" id="KW-1003">Cell membrane</keyword>
<keyword evidence="2" id="KW-0813">Transport</keyword>
<keyword evidence="7 9" id="KW-0472">Membrane</keyword>
<evidence type="ECO:0000256" key="3">
    <source>
        <dbReference type="ARBA" id="ARBA00022475"/>
    </source>
</evidence>
<keyword evidence="4 9" id="KW-0812">Transmembrane</keyword>
<dbReference type="AlphaFoldDB" id="A0A0E4GBX7"/>
<evidence type="ECO:0000313" key="10">
    <source>
        <dbReference type="EMBL" id="CFY02349.1"/>
    </source>
</evidence>
<evidence type="ECO:0000256" key="7">
    <source>
        <dbReference type="ARBA" id="ARBA00023136"/>
    </source>
</evidence>
<evidence type="ECO:0000256" key="8">
    <source>
        <dbReference type="ARBA" id="ARBA00037998"/>
    </source>
</evidence>
<keyword evidence="11" id="KW-1185">Reference proteome</keyword>
<feature type="transmembrane region" description="Helical" evidence="9">
    <location>
        <begin position="33"/>
        <end position="52"/>
    </location>
</feature>
<keyword evidence="5" id="KW-0029">Amino-acid transport</keyword>
<dbReference type="InterPro" id="IPR052157">
    <property type="entry name" value="BCAA_transport_permease"/>
</dbReference>
<feature type="transmembrane region" description="Helical" evidence="9">
    <location>
        <begin position="193"/>
        <end position="217"/>
    </location>
</feature>
<evidence type="ECO:0000256" key="5">
    <source>
        <dbReference type="ARBA" id="ARBA00022970"/>
    </source>
</evidence>
<feature type="transmembrane region" description="Helical" evidence="9">
    <location>
        <begin position="6"/>
        <end position="26"/>
    </location>
</feature>
<dbReference type="CDD" id="cd06582">
    <property type="entry name" value="TM_PBP1_LivH_like"/>
    <property type="match status" value="1"/>
</dbReference>
<proteinExistence type="inferred from homology"/>
<keyword evidence="6 9" id="KW-1133">Transmembrane helix</keyword>
<dbReference type="Proteomes" id="UP000045545">
    <property type="component" value="Unassembled WGS sequence"/>
</dbReference>
<dbReference type="GO" id="GO:0005886">
    <property type="term" value="C:plasma membrane"/>
    <property type="evidence" value="ECO:0007669"/>
    <property type="project" value="UniProtKB-SubCell"/>
</dbReference>
<dbReference type="GO" id="GO:0006865">
    <property type="term" value="P:amino acid transport"/>
    <property type="evidence" value="ECO:0007669"/>
    <property type="project" value="UniProtKB-KW"/>
</dbReference>
<evidence type="ECO:0000256" key="1">
    <source>
        <dbReference type="ARBA" id="ARBA00004651"/>
    </source>
</evidence>
<feature type="transmembrane region" description="Helical" evidence="9">
    <location>
        <begin position="229"/>
        <end position="254"/>
    </location>
</feature>
<feature type="transmembrane region" description="Helical" evidence="9">
    <location>
        <begin position="261"/>
        <end position="280"/>
    </location>
</feature>
<evidence type="ECO:0000313" key="11">
    <source>
        <dbReference type="Proteomes" id="UP000045545"/>
    </source>
</evidence>
<comment type="subcellular location">
    <subcellularLocation>
        <location evidence="1">Cell membrane</location>
        <topology evidence="1">Multi-pass membrane protein</topology>
    </subcellularLocation>
</comment>
<dbReference type="STRING" id="690567.2587"/>
<organism evidence="10 11">
    <name type="scientific">Syntrophomonas zehnderi OL-4</name>
    <dbReference type="NCBI Taxonomy" id="690567"/>
    <lineage>
        <taxon>Bacteria</taxon>
        <taxon>Bacillati</taxon>
        <taxon>Bacillota</taxon>
        <taxon>Clostridia</taxon>
        <taxon>Eubacteriales</taxon>
        <taxon>Syntrophomonadaceae</taxon>
        <taxon>Syntrophomonas</taxon>
    </lineage>
</organism>